<reference evidence="10" key="2">
    <citation type="submission" date="2016-11" db="EMBL/GenBank/DDBJ databases">
        <authorList>
            <person name="Varghese N."/>
            <person name="Submissions S."/>
        </authorList>
    </citation>
    <scope>NUCLEOTIDE SEQUENCE</scope>
    <source>
        <strain evidence="10">DSM 4029</strain>
    </source>
</reference>
<dbReference type="PANTHER" id="PTHR21716">
    <property type="entry name" value="TRANSMEMBRANE PROTEIN"/>
    <property type="match status" value="1"/>
</dbReference>
<feature type="transmembrane region" description="Helical" evidence="8">
    <location>
        <begin position="169"/>
        <end position="195"/>
    </location>
</feature>
<feature type="transmembrane region" description="Helical" evidence="8">
    <location>
        <begin position="42"/>
        <end position="61"/>
    </location>
</feature>
<comment type="subcellular location">
    <subcellularLocation>
        <location evidence="1">Cell membrane</location>
        <topology evidence="1">Multi-pass membrane protein</topology>
    </subcellularLocation>
</comment>
<feature type="transmembrane region" description="Helical" evidence="8">
    <location>
        <begin position="346"/>
        <end position="366"/>
    </location>
</feature>
<dbReference type="Proteomes" id="UP000184089">
    <property type="component" value="Unassembled WGS sequence"/>
</dbReference>
<keyword evidence="5 8" id="KW-0812">Transmembrane</keyword>
<evidence type="ECO:0000313" key="9">
    <source>
        <dbReference type="EMBL" id="MZL68548.1"/>
    </source>
</evidence>
<evidence type="ECO:0000256" key="6">
    <source>
        <dbReference type="ARBA" id="ARBA00022989"/>
    </source>
</evidence>
<dbReference type="InterPro" id="IPR002549">
    <property type="entry name" value="AI-2E-like"/>
</dbReference>
<evidence type="ECO:0000256" key="4">
    <source>
        <dbReference type="ARBA" id="ARBA00022475"/>
    </source>
</evidence>
<feature type="transmembrane region" description="Helical" evidence="8">
    <location>
        <begin position="320"/>
        <end position="340"/>
    </location>
</feature>
<sequence length="392" mass="42299">MEHREAGRLVRKALPNLLIVLAGVLLYAFFSHFGEISRAAGAALGLLAPFLAAFGIAYLLAKPLGWLERRWLCFVKSPRARRIAAVGIVYLLFLGLIAALVALLIPQLVASIRSLIAQSGSLIDQGSAFLQRVLAEYGIGPDRIAGILQSWEGIWDKAIDFLQAALPRLLGWSMSVGGFLVKALLALVASVYLLYNKERFCSQCKRVLYALFSRRRVDGALRVGALAHRTFGGFLTGQIADSLLVGVLCFIGTSLLKIPYAPLVSVVVGCTNVIPVFGPFLGGVPSGIIILIADPVKCLWFVLFIVCLQQIDGNFICPRILGQSIGLSPFWVMLSIVVGGGLFGPLGMFLAVPTFSVLYTLFGEFVGRRLRRRGLAPAGEGGETLPLEGRTE</sequence>
<dbReference type="EMBL" id="FQVY01000001">
    <property type="protein sequence ID" value="SHF64838.1"/>
    <property type="molecule type" value="Genomic_DNA"/>
</dbReference>
<reference evidence="11" key="1">
    <citation type="submission" date="2016-11" db="EMBL/GenBank/DDBJ databases">
        <authorList>
            <person name="Jaros S."/>
            <person name="Januszkiewicz K."/>
            <person name="Wedrychowicz H."/>
        </authorList>
    </citation>
    <scope>NUCLEOTIDE SEQUENCE [LARGE SCALE GENOMIC DNA]</scope>
    <source>
        <strain evidence="11">DSM 4029</strain>
    </source>
</reference>
<dbReference type="EMBL" id="WWVX01000001">
    <property type="protein sequence ID" value="MZL68548.1"/>
    <property type="molecule type" value="Genomic_DNA"/>
</dbReference>
<evidence type="ECO:0000256" key="1">
    <source>
        <dbReference type="ARBA" id="ARBA00004651"/>
    </source>
</evidence>
<evidence type="ECO:0000313" key="12">
    <source>
        <dbReference type="Proteomes" id="UP000474718"/>
    </source>
</evidence>
<keyword evidence="3" id="KW-0813">Transport</keyword>
<gene>
    <name evidence="9" type="ORF">GT747_02000</name>
    <name evidence="10" type="ORF">SAMN05444424_0193</name>
</gene>
<feature type="transmembrane region" description="Helical" evidence="8">
    <location>
        <begin position="287"/>
        <end position="308"/>
    </location>
</feature>
<name>A0AAQ1RUV1_9FIRM</name>
<dbReference type="GO" id="GO:0005886">
    <property type="term" value="C:plasma membrane"/>
    <property type="evidence" value="ECO:0007669"/>
    <property type="project" value="UniProtKB-SubCell"/>
</dbReference>
<dbReference type="AlphaFoldDB" id="A0AAQ1RUV1"/>
<organism evidence="10 11">
    <name type="scientific">Bittarella massiliensis</name>
    <name type="common">ex Durand et al. 2017</name>
    <dbReference type="NCBI Taxonomy" id="1720313"/>
    <lineage>
        <taxon>Bacteria</taxon>
        <taxon>Bacillati</taxon>
        <taxon>Bacillota</taxon>
        <taxon>Clostridia</taxon>
        <taxon>Eubacteriales</taxon>
        <taxon>Oscillospiraceae</taxon>
        <taxon>Bittarella (ex Durand et al. 2017)</taxon>
    </lineage>
</organism>
<evidence type="ECO:0000256" key="3">
    <source>
        <dbReference type="ARBA" id="ARBA00022448"/>
    </source>
</evidence>
<keyword evidence="6 8" id="KW-1133">Transmembrane helix</keyword>
<evidence type="ECO:0000313" key="10">
    <source>
        <dbReference type="EMBL" id="SHF64838.1"/>
    </source>
</evidence>
<feature type="transmembrane region" description="Helical" evidence="8">
    <location>
        <begin position="82"/>
        <end position="105"/>
    </location>
</feature>
<feature type="transmembrane region" description="Helical" evidence="8">
    <location>
        <begin position="12"/>
        <end position="30"/>
    </location>
</feature>
<dbReference type="Proteomes" id="UP000474718">
    <property type="component" value="Unassembled WGS sequence"/>
</dbReference>
<proteinExistence type="inferred from homology"/>
<reference evidence="9 12" key="3">
    <citation type="journal article" date="2019" name="Nat. Med.">
        <title>A library of human gut bacterial isolates paired with longitudinal multiomics data enables mechanistic microbiome research.</title>
        <authorList>
            <person name="Poyet M."/>
            <person name="Groussin M."/>
            <person name="Gibbons S.M."/>
            <person name="Avila-Pacheco J."/>
            <person name="Jiang X."/>
            <person name="Kearney S.M."/>
            <person name="Perrotta A.R."/>
            <person name="Berdy B."/>
            <person name="Zhao S."/>
            <person name="Lieberman T.D."/>
            <person name="Swanson P.K."/>
            <person name="Smith M."/>
            <person name="Roesemann S."/>
            <person name="Alexander J.E."/>
            <person name="Rich S.A."/>
            <person name="Livny J."/>
            <person name="Vlamakis H."/>
            <person name="Clish C."/>
            <person name="Bullock K."/>
            <person name="Deik A."/>
            <person name="Scott J."/>
            <person name="Pierce K.A."/>
            <person name="Xavier R.J."/>
            <person name="Alm E.J."/>
        </authorList>
    </citation>
    <scope>NUCLEOTIDE SEQUENCE [LARGE SCALE GENOMIC DNA]</scope>
    <source>
        <strain evidence="9 12">BIOML-A2</strain>
    </source>
</reference>
<accession>A0AAQ1RUV1</accession>
<evidence type="ECO:0000256" key="7">
    <source>
        <dbReference type="ARBA" id="ARBA00023136"/>
    </source>
</evidence>
<protein>
    <submittedName>
        <fullName evidence="9">AI-2E family transporter</fullName>
    </submittedName>
    <submittedName>
        <fullName evidence="10">Predicted PurR-regulated permease PerM</fullName>
    </submittedName>
</protein>
<keyword evidence="4" id="KW-1003">Cell membrane</keyword>
<dbReference type="RefSeq" id="WP_021659410.1">
    <property type="nucleotide sequence ID" value="NZ_FQVY01000001.1"/>
</dbReference>
<evidence type="ECO:0000256" key="5">
    <source>
        <dbReference type="ARBA" id="ARBA00022692"/>
    </source>
</evidence>
<comment type="similarity">
    <text evidence="2">Belongs to the autoinducer-2 exporter (AI-2E) (TC 2.A.86) family.</text>
</comment>
<dbReference type="GO" id="GO:0055085">
    <property type="term" value="P:transmembrane transport"/>
    <property type="evidence" value="ECO:0007669"/>
    <property type="project" value="TreeGrafter"/>
</dbReference>
<evidence type="ECO:0000256" key="8">
    <source>
        <dbReference type="SAM" id="Phobius"/>
    </source>
</evidence>
<evidence type="ECO:0000313" key="11">
    <source>
        <dbReference type="Proteomes" id="UP000184089"/>
    </source>
</evidence>
<dbReference type="Pfam" id="PF01594">
    <property type="entry name" value="AI-2E_transport"/>
    <property type="match status" value="1"/>
</dbReference>
<comment type="caution">
    <text evidence="10">The sequence shown here is derived from an EMBL/GenBank/DDBJ whole genome shotgun (WGS) entry which is preliminary data.</text>
</comment>
<evidence type="ECO:0000256" key="2">
    <source>
        <dbReference type="ARBA" id="ARBA00009773"/>
    </source>
</evidence>
<dbReference type="PANTHER" id="PTHR21716:SF53">
    <property type="entry name" value="PERMEASE PERM-RELATED"/>
    <property type="match status" value="1"/>
</dbReference>
<keyword evidence="12" id="KW-1185">Reference proteome</keyword>
<keyword evidence="7 8" id="KW-0472">Membrane</keyword>